<gene>
    <name evidence="1" type="ORF">SAMN05443667_10356</name>
</gene>
<reference evidence="2" key="1">
    <citation type="submission" date="2016-10" db="EMBL/GenBank/DDBJ databases">
        <authorList>
            <person name="Varghese N."/>
            <person name="Submissions S."/>
        </authorList>
    </citation>
    <scope>NUCLEOTIDE SEQUENCE [LARGE SCALE GENOMIC DNA]</scope>
    <source>
        <strain evidence="2">DSM 22376</strain>
    </source>
</reference>
<proteinExistence type="predicted"/>
<dbReference type="Proteomes" id="UP000198951">
    <property type="component" value="Unassembled WGS sequence"/>
</dbReference>
<protein>
    <recommendedName>
        <fullName evidence="3">ABM domain-containing protein</fullName>
    </recommendedName>
</protein>
<evidence type="ECO:0000313" key="2">
    <source>
        <dbReference type="Proteomes" id="UP000198951"/>
    </source>
</evidence>
<dbReference type="EMBL" id="FNRD01000003">
    <property type="protein sequence ID" value="SEA26840.1"/>
    <property type="molecule type" value="Genomic_DNA"/>
</dbReference>
<organism evidence="1 2">
    <name type="scientific">Flavobacterium gillisiae</name>
    <dbReference type="NCBI Taxonomy" id="150146"/>
    <lineage>
        <taxon>Bacteria</taxon>
        <taxon>Pseudomonadati</taxon>
        <taxon>Bacteroidota</taxon>
        <taxon>Flavobacteriia</taxon>
        <taxon>Flavobacteriales</taxon>
        <taxon>Flavobacteriaceae</taxon>
        <taxon>Flavobacterium</taxon>
    </lineage>
</organism>
<dbReference type="OrthoDB" id="1363507at2"/>
<keyword evidence="2" id="KW-1185">Reference proteome</keyword>
<dbReference type="RefSeq" id="WP_091086003.1">
    <property type="nucleotide sequence ID" value="NZ_FNRD01000003.1"/>
</dbReference>
<evidence type="ECO:0000313" key="1">
    <source>
        <dbReference type="EMBL" id="SEA26840.1"/>
    </source>
</evidence>
<evidence type="ECO:0008006" key="3">
    <source>
        <dbReference type="Google" id="ProtNLM"/>
    </source>
</evidence>
<sequence>MENKKRVMVEFDFPGMSVKEYDQIWQDLRKAGYEHPKGLIHHAGAPTDKGVKIVDVWESADKFNEFGSALMPVLQKHGVKEPKPSIFPLHYEYNENKKPIM</sequence>
<name>A0A1H3ZSZ7_9FLAO</name>
<dbReference type="AlphaFoldDB" id="A0A1H3ZSZ7"/>
<accession>A0A1H3ZSZ7</accession>